<comment type="similarity">
    <text evidence="13">Belongs to the peroxidase family.</text>
</comment>
<reference evidence="15" key="1">
    <citation type="submission" date="2019-10" db="EMBL/GenBank/DDBJ databases">
        <authorList>
            <person name="Zhang R."/>
            <person name="Pan Y."/>
            <person name="Wang J."/>
            <person name="Ma R."/>
            <person name="Yu S."/>
        </authorList>
    </citation>
    <scope>NUCLEOTIDE SEQUENCE</scope>
    <source>
        <strain evidence="15">LA-IB0</strain>
        <tissue evidence="15">Leaf</tissue>
    </source>
</reference>
<dbReference type="Proteomes" id="UP000826271">
    <property type="component" value="Unassembled WGS sequence"/>
</dbReference>
<evidence type="ECO:0000256" key="10">
    <source>
        <dbReference type="PIRSR" id="PIRSR600823-2"/>
    </source>
</evidence>
<evidence type="ECO:0000313" key="16">
    <source>
        <dbReference type="Proteomes" id="UP000826271"/>
    </source>
</evidence>
<evidence type="ECO:0000256" key="4">
    <source>
        <dbReference type="ARBA" id="ARBA00022617"/>
    </source>
</evidence>
<dbReference type="PROSITE" id="PS50873">
    <property type="entry name" value="PEROXIDASE_4"/>
    <property type="match status" value="1"/>
</dbReference>
<dbReference type="GO" id="GO:0020037">
    <property type="term" value="F:heme binding"/>
    <property type="evidence" value="ECO:0007669"/>
    <property type="project" value="InterPro"/>
</dbReference>
<comment type="catalytic activity">
    <reaction evidence="1">
        <text>2 a phenolic donor + H2O2 = 2 a phenolic radical donor + 2 H2O</text>
        <dbReference type="Rhea" id="RHEA:56136"/>
        <dbReference type="ChEBI" id="CHEBI:15377"/>
        <dbReference type="ChEBI" id="CHEBI:16240"/>
        <dbReference type="ChEBI" id="CHEBI:139520"/>
        <dbReference type="ChEBI" id="CHEBI:139521"/>
        <dbReference type="EC" id="1.11.1.7"/>
    </reaction>
</comment>
<feature type="binding site" evidence="11">
    <location>
        <position position="164"/>
    </location>
    <ligand>
        <name>Ca(2+)</name>
        <dbReference type="ChEBI" id="CHEBI:29108"/>
        <label>2</label>
    </ligand>
</feature>
<dbReference type="GO" id="GO:0006979">
    <property type="term" value="P:response to oxidative stress"/>
    <property type="evidence" value="ECO:0007669"/>
    <property type="project" value="InterPro"/>
</dbReference>
<feature type="binding site" evidence="11">
    <location>
        <position position="105"/>
    </location>
    <ligand>
        <name>Ca(2+)</name>
        <dbReference type="ChEBI" id="CHEBI:29108"/>
        <label>2</label>
    </ligand>
</feature>
<evidence type="ECO:0000256" key="13">
    <source>
        <dbReference type="RuleBase" id="RU004241"/>
    </source>
</evidence>
<evidence type="ECO:0000256" key="9">
    <source>
        <dbReference type="ARBA" id="ARBA00023157"/>
    </source>
</evidence>
<keyword evidence="4" id="KW-0349">Heme</keyword>
<keyword evidence="9 12" id="KW-1015">Disulfide bond</keyword>
<dbReference type="FunFam" id="1.10.420.10:FF:000001">
    <property type="entry name" value="Peroxidase"/>
    <property type="match status" value="1"/>
</dbReference>
<keyword evidence="7" id="KW-0560">Oxidoreductase</keyword>
<feature type="binding site" evidence="11">
    <location>
        <position position="156"/>
    </location>
    <ligand>
        <name>Ca(2+)</name>
        <dbReference type="ChEBI" id="CHEBI:29108"/>
        <label>2</label>
    </ligand>
</feature>
<keyword evidence="3" id="KW-0575">Peroxidase</keyword>
<evidence type="ECO:0000256" key="2">
    <source>
        <dbReference type="ARBA" id="ARBA00012313"/>
    </source>
</evidence>
<feature type="binding site" evidence="11">
    <location>
        <position position="159"/>
    </location>
    <ligand>
        <name>Ca(2+)</name>
        <dbReference type="ChEBI" id="CHEBI:29108"/>
        <label>2</label>
    </ligand>
</feature>
<dbReference type="SUPFAM" id="SSF48113">
    <property type="entry name" value="Heme-dependent peroxidases"/>
    <property type="match status" value="1"/>
</dbReference>
<dbReference type="EMBL" id="WHWC01000016">
    <property type="protein sequence ID" value="KAG8367953.1"/>
    <property type="molecule type" value="Genomic_DNA"/>
</dbReference>
<keyword evidence="8 11" id="KW-0408">Iron</keyword>
<evidence type="ECO:0000256" key="5">
    <source>
        <dbReference type="ARBA" id="ARBA00022723"/>
    </source>
</evidence>
<evidence type="ECO:0000256" key="7">
    <source>
        <dbReference type="ARBA" id="ARBA00023002"/>
    </source>
</evidence>
<dbReference type="GO" id="GO:0140825">
    <property type="term" value="F:lactoperoxidase activity"/>
    <property type="evidence" value="ECO:0007669"/>
    <property type="project" value="UniProtKB-EC"/>
</dbReference>
<feature type="disulfide bond" evidence="12">
    <location>
        <begin position="111"/>
        <end position="143"/>
    </location>
</feature>
<dbReference type="PANTHER" id="PTHR31388">
    <property type="entry name" value="PEROXIDASE 72-RELATED"/>
    <property type="match status" value="1"/>
</dbReference>
<dbReference type="GO" id="GO:0046872">
    <property type="term" value="F:metal ion binding"/>
    <property type="evidence" value="ECO:0007669"/>
    <property type="project" value="UniProtKB-KW"/>
</dbReference>
<protein>
    <recommendedName>
        <fullName evidence="2">peroxidase</fullName>
        <ecNumber evidence="2">1.11.1.7</ecNumber>
    </recommendedName>
</protein>
<dbReference type="PRINTS" id="PR00458">
    <property type="entry name" value="PEROXIDASE"/>
</dbReference>
<dbReference type="AlphaFoldDB" id="A0AAV6WCN3"/>
<feature type="binding site" evidence="10">
    <location>
        <position position="75"/>
    </location>
    <ligand>
        <name>substrate</name>
    </ligand>
</feature>
<comment type="caution">
    <text evidence="15">The sequence shown here is derived from an EMBL/GenBank/DDBJ whole genome shotgun (WGS) entry which is preliminary data.</text>
</comment>
<evidence type="ECO:0000256" key="1">
    <source>
        <dbReference type="ARBA" id="ARBA00000189"/>
    </source>
</evidence>
<name>A0AAV6WCN3_9LAMI</name>
<dbReference type="EC" id="1.11.1.7" evidence="2"/>
<sequence>MPRIPRRLARTLQGSFAATGTPWHSSFQRHGVALSATNVAAFWPERLARGPSWSVLLGRRDSTTANQTGANTSIPAPFESLSNITAKFSAVGLNLCLFLQIGAHTFGRAQCRQFSNRLYNFSGAGQPDPTLNTTYLANLRQICPQNGSGFVVANLDPTTPNTFDNNYFSNLQNLQGLLHSDQELFSTSGAPTISLLNLFSSNQSAFFQNFVQSMINMGNISPLVGSNGEIRANCRRVNGNLVSRLAVEAHFVFFA</sequence>
<evidence type="ECO:0000256" key="6">
    <source>
        <dbReference type="ARBA" id="ARBA00022837"/>
    </source>
</evidence>
<evidence type="ECO:0000256" key="12">
    <source>
        <dbReference type="PIRSR" id="PIRSR600823-5"/>
    </source>
</evidence>
<evidence type="ECO:0000256" key="8">
    <source>
        <dbReference type="ARBA" id="ARBA00023004"/>
    </source>
</evidence>
<dbReference type="InterPro" id="IPR010255">
    <property type="entry name" value="Haem_peroxidase_sf"/>
</dbReference>
<keyword evidence="16" id="KW-1185">Reference proteome</keyword>
<comment type="cofactor">
    <cofactor evidence="11">
        <name>heme b</name>
        <dbReference type="ChEBI" id="CHEBI:60344"/>
    </cofactor>
    <text evidence="11">Binds 1 heme b (iron(II)-protoporphyrin IX) group per subunit.</text>
</comment>
<evidence type="ECO:0000259" key="14">
    <source>
        <dbReference type="PROSITE" id="PS50873"/>
    </source>
</evidence>
<dbReference type="Gene3D" id="1.10.420.10">
    <property type="entry name" value="Peroxidase, domain 2"/>
    <property type="match status" value="1"/>
</dbReference>
<dbReference type="PRINTS" id="PR00461">
    <property type="entry name" value="PLPEROXIDASE"/>
</dbReference>
<organism evidence="15 16">
    <name type="scientific">Buddleja alternifolia</name>
    <dbReference type="NCBI Taxonomy" id="168488"/>
    <lineage>
        <taxon>Eukaryota</taxon>
        <taxon>Viridiplantae</taxon>
        <taxon>Streptophyta</taxon>
        <taxon>Embryophyta</taxon>
        <taxon>Tracheophyta</taxon>
        <taxon>Spermatophyta</taxon>
        <taxon>Magnoliopsida</taxon>
        <taxon>eudicotyledons</taxon>
        <taxon>Gunneridae</taxon>
        <taxon>Pentapetalae</taxon>
        <taxon>asterids</taxon>
        <taxon>lamiids</taxon>
        <taxon>Lamiales</taxon>
        <taxon>Scrophulariaceae</taxon>
        <taxon>Buddlejeae</taxon>
        <taxon>Buddleja</taxon>
    </lineage>
</organism>
<feature type="domain" description="Plant heme peroxidase family profile" evidence="14">
    <location>
        <begin position="32"/>
        <end position="238"/>
    </location>
</feature>
<dbReference type="InterPro" id="IPR002016">
    <property type="entry name" value="Haem_peroxidase"/>
</dbReference>
<dbReference type="InterPro" id="IPR000823">
    <property type="entry name" value="Peroxidase_pln"/>
</dbReference>
<dbReference type="Pfam" id="PF00141">
    <property type="entry name" value="peroxidase"/>
    <property type="match status" value="1"/>
</dbReference>
<comment type="cofactor">
    <cofactor evidence="11">
        <name>Ca(2+)</name>
        <dbReference type="ChEBI" id="CHEBI:29108"/>
    </cofactor>
    <text evidence="11">Binds 2 calcium ions per subunit.</text>
</comment>
<keyword evidence="5 11" id="KW-0479">Metal-binding</keyword>
<proteinExistence type="inferred from homology"/>
<gene>
    <name evidence="15" type="ORF">BUALT_Bualt16G0126200</name>
</gene>
<feature type="binding site" description="axial binding residue" evidence="11">
    <location>
        <position position="104"/>
    </location>
    <ligand>
        <name>heme b</name>
        <dbReference type="ChEBI" id="CHEBI:60344"/>
    </ligand>
    <ligandPart>
        <name>Fe</name>
        <dbReference type="ChEBI" id="CHEBI:18248"/>
    </ligandPart>
</feature>
<dbReference type="PANTHER" id="PTHR31388:SF139">
    <property type="entry name" value="PEROXIDASE 53"/>
    <property type="match status" value="1"/>
</dbReference>
<dbReference type="Gene3D" id="1.10.520.10">
    <property type="match status" value="1"/>
</dbReference>
<evidence type="ECO:0000313" key="15">
    <source>
        <dbReference type="EMBL" id="KAG8367953.1"/>
    </source>
</evidence>
<keyword evidence="6 11" id="KW-0106">Calcium</keyword>
<evidence type="ECO:0000256" key="3">
    <source>
        <dbReference type="ARBA" id="ARBA00022559"/>
    </source>
</evidence>
<accession>A0AAV6WCN3</accession>
<evidence type="ECO:0000256" key="11">
    <source>
        <dbReference type="PIRSR" id="PIRSR600823-3"/>
    </source>
</evidence>